<evidence type="ECO:0000313" key="9">
    <source>
        <dbReference type="EMBL" id="PKI80724.1"/>
    </source>
</evidence>
<gene>
    <name evidence="9" type="ORF">CP960_07820</name>
</gene>
<dbReference type="EMBL" id="NXIF01000028">
    <property type="protein sequence ID" value="PKI80724.1"/>
    <property type="molecule type" value="Genomic_DNA"/>
</dbReference>
<evidence type="ECO:0000256" key="6">
    <source>
        <dbReference type="ARBA" id="ARBA00023146"/>
    </source>
</evidence>
<dbReference type="InterPro" id="IPR000924">
    <property type="entry name" value="Glu/Gln-tRNA-synth"/>
</dbReference>
<dbReference type="GO" id="GO:0005829">
    <property type="term" value="C:cytosol"/>
    <property type="evidence" value="ECO:0007669"/>
    <property type="project" value="TreeGrafter"/>
</dbReference>
<dbReference type="GO" id="GO:0005524">
    <property type="term" value="F:ATP binding"/>
    <property type="evidence" value="ECO:0007669"/>
    <property type="project" value="UniProtKB-KW"/>
</dbReference>
<dbReference type="RefSeq" id="WP_101184862.1">
    <property type="nucleotide sequence ID" value="NZ_CP031218.1"/>
</dbReference>
<proteinExistence type="inferred from homology"/>
<organism evidence="9 10">
    <name type="scientific">Malaciobacter halophilus</name>
    <dbReference type="NCBI Taxonomy" id="197482"/>
    <lineage>
        <taxon>Bacteria</taxon>
        <taxon>Pseudomonadati</taxon>
        <taxon>Campylobacterota</taxon>
        <taxon>Epsilonproteobacteria</taxon>
        <taxon>Campylobacterales</taxon>
        <taxon>Arcobacteraceae</taxon>
        <taxon>Malaciobacter</taxon>
    </lineage>
</organism>
<dbReference type="InterPro" id="IPR020058">
    <property type="entry name" value="Glu/Gln-tRNA-synth_Ib_cat-dom"/>
</dbReference>
<dbReference type="InterPro" id="IPR049940">
    <property type="entry name" value="GluQ/Sye"/>
</dbReference>
<keyword evidence="4 7" id="KW-0067">ATP-binding</keyword>
<evidence type="ECO:0000313" key="10">
    <source>
        <dbReference type="Proteomes" id="UP000233248"/>
    </source>
</evidence>
<name>A0A2N1J2J8_9BACT</name>
<dbReference type="Pfam" id="PF00749">
    <property type="entry name" value="tRNA-synt_1c"/>
    <property type="match status" value="1"/>
</dbReference>
<keyword evidence="6 7" id="KW-0030">Aminoacyl-tRNA synthetase</keyword>
<evidence type="ECO:0000256" key="5">
    <source>
        <dbReference type="ARBA" id="ARBA00022917"/>
    </source>
</evidence>
<dbReference type="InterPro" id="IPR008925">
    <property type="entry name" value="aa_tRNA-synth_I_cd-bd_sf"/>
</dbReference>
<feature type="domain" description="Glutamyl/glutaminyl-tRNA synthetase class Ib catalytic" evidence="8">
    <location>
        <begin position="3"/>
        <end position="294"/>
    </location>
</feature>
<keyword evidence="5 7" id="KW-0648">Protein biosynthesis</keyword>
<dbReference type="GO" id="GO:0004818">
    <property type="term" value="F:glutamate-tRNA ligase activity"/>
    <property type="evidence" value="ECO:0007669"/>
    <property type="project" value="InterPro"/>
</dbReference>
<dbReference type="InterPro" id="IPR004527">
    <property type="entry name" value="Glu-tRNA-ligase_bac/mito"/>
</dbReference>
<dbReference type="PANTHER" id="PTHR43311:SF2">
    <property type="entry name" value="GLUTAMATE--TRNA LIGASE, MITOCHONDRIAL-RELATED"/>
    <property type="match status" value="1"/>
</dbReference>
<dbReference type="GO" id="GO:0006424">
    <property type="term" value="P:glutamyl-tRNA aminoacylation"/>
    <property type="evidence" value="ECO:0007669"/>
    <property type="project" value="InterPro"/>
</dbReference>
<evidence type="ECO:0000256" key="1">
    <source>
        <dbReference type="ARBA" id="ARBA00007894"/>
    </source>
</evidence>
<protein>
    <submittedName>
        <fullName evidence="9">Glutamate--tRNA ligase</fullName>
    </submittedName>
</protein>
<dbReference type="KEGG" id="ahs:AHALO_1383"/>
<dbReference type="NCBIfam" id="TIGR00464">
    <property type="entry name" value="gltX_bact"/>
    <property type="match status" value="1"/>
</dbReference>
<dbReference type="Proteomes" id="UP000233248">
    <property type="component" value="Unassembled WGS sequence"/>
</dbReference>
<dbReference type="AlphaFoldDB" id="A0A2N1J2J8"/>
<dbReference type="InterPro" id="IPR014729">
    <property type="entry name" value="Rossmann-like_a/b/a_fold"/>
</dbReference>
<dbReference type="PRINTS" id="PR00987">
    <property type="entry name" value="TRNASYNTHGLU"/>
</dbReference>
<comment type="similarity">
    <text evidence="1">Belongs to the class-I aminoacyl-tRNA synthetase family. Glutamate--tRNA ligase type 1 subfamily.</text>
</comment>
<evidence type="ECO:0000256" key="7">
    <source>
        <dbReference type="RuleBase" id="RU363037"/>
    </source>
</evidence>
<dbReference type="PANTHER" id="PTHR43311">
    <property type="entry name" value="GLUTAMATE--TRNA LIGASE"/>
    <property type="match status" value="1"/>
</dbReference>
<keyword evidence="10" id="KW-1185">Reference proteome</keyword>
<accession>A0A2N1J2J8</accession>
<dbReference type="Gene3D" id="3.40.50.620">
    <property type="entry name" value="HUPs"/>
    <property type="match status" value="1"/>
</dbReference>
<dbReference type="OrthoDB" id="9807503at2"/>
<evidence type="ECO:0000259" key="8">
    <source>
        <dbReference type="Pfam" id="PF00749"/>
    </source>
</evidence>
<dbReference type="SUPFAM" id="SSF52374">
    <property type="entry name" value="Nucleotidylyl transferase"/>
    <property type="match status" value="1"/>
</dbReference>
<keyword evidence="2 7" id="KW-0436">Ligase</keyword>
<dbReference type="GO" id="GO:0000049">
    <property type="term" value="F:tRNA binding"/>
    <property type="evidence" value="ECO:0007669"/>
    <property type="project" value="InterPro"/>
</dbReference>
<comment type="caution">
    <text evidence="9">The sequence shown here is derived from an EMBL/GenBank/DDBJ whole genome shotgun (WGS) entry which is preliminary data.</text>
</comment>
<sequence>MLRYAPSPTKDMDIQSLRIALFNYIMSKKLNEELIVRIEDTDKKNVLEGKDKEILELLNLFSVEHSRVIYQSDNIKYHQKLAMQLMTQKKAFACFCSDEKLNELKQNAKNEGKVYTYDDFCANLSDETVLEVNSSFTVRIKRPTKDIEFDDLLNNKQKFTPTDVDSFIILNHDKTPTYNYACAVDDMLHDVTTIFKSEKELSNTPKQIHIRNSLGYTKQINYIHLPAITNEKKSSTSVKYLIEQGFLPVAIANYLVLLGNKTPTEIFTLEEAIEWFEIENISTNEVKFDLEELKTINKKHLELIDDLRLSKLLGFADADIGKLGKLFLNEASTLNEIKENLNLIFSKKELCKGYEQESEIIIQCLKNAPFMENFDELKAYLLNETKLKEDSLSKALKYLLTKRENGPSLNEIYPFIKNYLGEIVKC</sequence>
<evidence type="ECO:0000256" key="2">
    <source>
        <dbReference type="ARBA" id="ARBA00022598"/>
    </source>
</evidence>
<reference evidence="9 10" key="1">
    <citation type="submission" date="2017-09" db="EMBL/GenBank/DDBJ databases">
        <title>Genomics of the genus Arcobacter.</title>
        <authorList>
            <person name="Perez-Cataluna A."/>
            <person name="Figueras M.J."/>
            <person name="Salas-Masso N."/>
        </authorList>
    </citation>
    <scope>NUCLEOTIDE SEQUENCE [LARGE SCALE GENOMIC DNA]</scope>
    <source>
        <strain evidence="9 10">DSM 18005</strain>
    </source>
</reference>
<dbReference type="SUPFAM" id="SSF48163">
    <property type="entry name" value="An anticodon-binding domain of class I aminoacyl-tRNA synthetases"/>
    <property type="match status" value="1"/>
</dbReference>
<evidence type="ECO:0000256" key="3">
    <source>
        <dbReference type="ARBA" id="ARBA00022741"/>
    </source>
</evidence>
<evidence type="ECO:0000256" key="4">
    <source>
        <dbReference type="ARBA" id="ARBA00022840"/>
    </source>
</evidence>
<keyword evidence="3 7" id="KW-0547">Nucleotide-binding</keyword>